<keyword evidence="8" id="KW-0456">Lyase</keyword>
<keyword evidence="4 5" id="KW-0663">Pyridoxal phosphate</keyword>
<dbReference type="GO" id="GO:0003961">
    <property type="term" value="F:O-acetylhomoserine aminocarboxypropyltransferase activity"/>
    <property type="evidence" value="ECO:0007669"/>
    <property type="project" value="TreeGrafter"/>
</dbReference>
<dbReference type="AlphaFoldDB" id="A0A554X749"/>
<dbReference type="Gene3D" id="3.40.640.10">
    <property type="entry name" value="Type I PLP-dependent aspartate aminotransferase-like (Major domain)"/>
    <property type="match status" value="1"/>
</dbReference>
<protein>
    <submittedName>
        <fullName evidence="8">L-methionine gamma-lyase</fullName>
        <ecNumber evidence="8">4.4.1.11</ecNumber>
    </submittedName>
</protein>
<dbReference type="InterPro" id="IPR015422">
    <property type="entry name" value="PyrdxlP-dep_Trfase_small"/>
</dbReference>
<evidence type="ECO:0000313" key="8">
    <source>
        <dbReference type="EMBL" id="TSE31655.1"/>
    </source>
</evidence>
<dbReference type="NCBIfam" id="TIGR01326">
    <property type="entry name" value="OAH_OAS_sulfhy"/>
    <property type="match status" value="1"/>
</dbReference>
<reference evidence="8 9" key="1">
    <citation type="submission" date="2019-07" db="EMBL/GenBank/DDBJ databases">
        <title>Tepidimonas charontis SPSP-6 draft genome.</title>
        <authorList>
            <person name="Da Costa M.S."/>
            <person name="Froufe H.J.C."/>
            <person name="Egas C."/>
            <person name="Albuquerque L."/>
        </authorList>
    </citation>
    <scope>NUCLEOTIDE SEQUENCE [LARGE SCALE GENOMIC DNA]</scope>
    <source>
        <strain evidence="8 9">SPSP-6</strain>
    </source>
</reference>
<dbReference type="InterPro" id="IPR000277">
    <property type="entry name" value="Cys/Met-Metab_PyrdxlP-dep_enz"/>
</dbReference>
<dbReference type="GO" id="GO:0004124">
    <property type="term" value="F:cysteine synthase activity"/>
    <property type="evidence" value="ECO:0007669"/>
    <property type="project" value="TreeGrafter"/>
</dbReference>
<evidence type="ECO:0000256" key="6">
    <source>
        <dbReference type="RuleBase" id="RU362118"/>
    </source>
</evidence>
<dbReference type="Proteomes" id="UP000318294">
    <property type="component" value="Unassembled WGS sequence"/>
</dbReference>
<proteinExistence type="inferred from homology"/>
<dbReference type="PROSITE" id="PS00868">
    <property type="entry name" value="CYS_MET_METAB_PP"/>
    <property type="match status" value="1"/>
</dbReference>
<name>A0A554X749_9BURK</name>
<evidence type="ECO:0000256" key="7">
    <source>
        <dbReference type="SAM" id="MobiDB-lite"/>
    </source>
</evidence>
<keyword evidence="3" id="KW-0808">Transferase</keyword>
<dbReference type="GO" id="GO:0019346">
    <property type="term" value="P:transsulfuration"/>
    <property type="evidence" value="ECO:0007669"/>
    <property type="project" value="InterPro"/>
</dbReference>
<sequence length="455" mass="47828">MPGYADPGFDTLALHAGAAPDPATGARAVPIHLTTSFVFESSDQAAALFNLERAGHVYSRISNPTNAVLEQRIAALEGGIAGIATASGQAALHLAIVTLMGAGGHIVASSALYGGSHNLLHHTLRRFGIETTFVPAGDLDAWRAAVRPETRLFFGETVGNPGLDVLDIPAVADIAHAAGVPLLVDSTLTTPWLIQPLALGADLVYHSATKFLSGHGTVIGGVLVDGGRFDWEAAHARDGRFAELTEPYAGFHGMVFSEESTVGAFTLRARREGLRDFGACMSPHTAWLILQGIETLPLRMARHVANTARVVEFLAVHPLVARVHHPALPDHPSHALAQRLLPRGAGSVFSFDLKGGRAQGRAFIEALKLFSHLANVGDCRSLVIHPASTTHFRMSDEALAAAGIGPGTIRLSIGLEDPDDLIDDLKRALRAAEKAADSPRPPDAPSAAAPAARGQ</sequence>
<feature type="modified residue" description="N6-(pyridoxal phosphate)lysine" evidence="5">
    <location>
        <position position="210"/>
    </location>
</feature>
<evidence type="ECO:0000256" key="4">
    <source>
        <dbReference type="ARBA" id="ARBA00022898"/>
    </source>
</evidence>
<feature type="region of interest" description="Disordered" evidence="7">
    <location>
        <begin position="431"/>
        <end position="455"/>
    </location>
</feature>
<dbReference type="GO" id="GO:0005737">
    <property type="term" value="C:cytoplasm"/>
    <property type="evidence" value="ECO:0007669"/>
    <property type="project" value="TreeGrafter"/>
</dbReference>
<organism evidence="8 9">
    <name type="scientific">Tepidimonas charontis</name>
    <dbReference type="NCBI Taxonomy" id="2267262"/>
    <lineage>
        <taxon>Bacteria</taxon>
        <taxon>Pseudomonadati</taxon>
        <taxon>Pseudomonadota</taxon>
        <taxon>Betaproteobacteria</taxon>
        <taxon>Burkholderiales</taxon>
        <taxon>Tepidimonas</taxon>
    </lineage>
</organism>
<comment type="caution">
    <text evidence="8">The sequence shown here is derived from an EMBL/GenBank/DDBJ whole genome shotgun (WGS) entry which is preliminary data.</text>
</comment>
<dbReference type="RefSeq" id="WP_144329123.1">
    <property type="nucleotide sequence ID" value="NZ_VJON01000044.1"/>
</dbReference>
<dbReference type="EMBL" id="VJON01000044">
    <property type="protein sequence ID" value="TSE31655.1"/>
    <property type="molecule type" value="Genomic_DNA"/>
</dbReference>
<keyword evidence="9" id="KW-1185">Reference proteome</keyword>
<evidence type="ECO:0000256" key="1">
    <source>
        <dbReference type="ARBA" id="ARBA00001933"/>
    </source>
</evidence>
<dbReference type="FunFam" id="3.40.640.10:FF:000035">
    <property type="entry name" value="O-succinylhomoserine sulfhydrylase"/>
    <property type="match status" value="1"/>
</dbReference>
<feature type="compositionally biased region" description="Low complexity" evidence="7">
    <location>
        <begin position="445"/>
        <end position="455"/>
    </location>
</feature>
<dbReference type="PANTHER" id="PTHR43797">
    <property type="entry name" value="HOMOCYSTEINE/CYSTEINE SYNTHASE"/>
    <property type="match status" value="1"/>
</dbReference>
<dbReference type="GO" id="GO:0030170">
    <property type="term" value="F:pyridoxal phosphate binding"/>
    <property type="evidence" value="ECO:0007669"/>
    <property type="project" value="InterPro"/>
</dbReference>
<dbReference type="Pfam" id="PF01053">
    <property type="entry name" value="Cys_Met_Meta_PP"/>
    <property type="match status" value="1"/>
</dbReference>
<evidence type="ECO:0000256" key="5">
    <source>
        <dbReference type="PIRSR" id="PIRSR001434-2"/>
    </source>
</evidence>
<evidence type="ECO:0000256" key="2">
    <source>
        <dbReference type="ARBA" id="ARBA00009077"/>
    </source>
</evidence>
<dbReference type="Gene3D" id="3.90.1150.10">
    <property type="entry name" value="Aspartate Aminotransferase, domain 1"/>
    <property type="match status" value="1"/>
</dbReference>
<comment type="similarity">
    <text evidence="2 6">Belongs to the trans-sulfuration enzymes family.</text>
</comment>
<gene>
    <name evidence="8" type="primary">mgl</name>
    <name evidence="8" type="ORF">Tchar_02258</name>
</gene>
<dbReference type="NCBIfam" id="NF006004">
    <property type="entry name" value="PRK08134.1"/>
    <property type="match status" value="1"/>
</dbReference>
<dbReference type="CDD" id="cd00614">
    <property type="entry name" value="CGS_like"/>
    <property type="match status" value="1"/>
</dbReference>
<dbReference type="OrthoDB" id="9805807at2"/>
<dbReference type="EC" id="4.4.1.11" evidence="8"/>
<accession>A0A554X749</accession>
<dbReference type="InterPro" id="IPR015424">
    <property type="entry name" value="PyrdxlP-dep_Trfase"/>
</dbReference>
<dbReference type="PANTHER" id="PTHR43797:SF2">
    <property type="entry name" value="HOMOCYSTEINE_CYSTEINE SYNTHASE"/>
    <property type="match status" value="1"/>
</dbReference>
<comment type="cofactor">
    <cofactor evidence="1 6">
        <name>pyridoxal 5'-phosphate</name>
        <dbReference type="ChEBI" id="CHEBI:597326"/>
    </cofactor>
</comment>
<evidence type="ECO:0000313" key="9">
    <source>
        <dbReference type="Proteomes" id="UP000318294"/>
    </source>
</evidence>
<evidence type="ECO:0000256" key="3">
    <source>
        <dbReference type="ARBA" id="ARBA00022679"/>
    </source>
</evidence>
<dbReference type="GO" id="GO:0018826">
    <property type="term" value="F:methionine gamma-lyase activity"/>
    <property type="evidence" value="ECO:0007669"/>
    <property type="project" value="UniProtKB-EC"/>
</dbReference>
<dbReference type="SUPFAM" id="SSF53383">
    <property type="entry name" value="PLP-dependent transferases"/>
    <property type="match status" value="1"/>
</dbReference>
<dbReference type="PIRSF" id="PIRSF001434">
    <property type="entry name" value="CGS"/>
    <property type="match status" value="1"/>
</dbReference>
<dbReference type="InterPro" id="IPR006235">
    <property type="entry name" value="OAc-hSer/O-AcSer_sulfhydrylase"/>
</dbReference>
<dbReference type="GO" id="GO:0071269">
    <property type="term" value="P:L-homocysteine biosynthetic process"/>
    <property type="evidence" value="ECO:0007669"/>
    <property type="project" value="TreeGrafter"/>
</dbReference>
<dbReference type="GO" id="GO:0006535">
    <property type="term" value="P:cysteine biosynthetic process from serine"/>
    <property type="evidence" value="ECO:0007669"/>
    <property type="project" value="TreeGrafter"/>
</dbReference>
<dbReference type="InterPro" id="IPR054542">
    <property type="entry name" value="Cys_met_metab_PP"/>
</dbReference>
<dbReference type="InterPro" id="IPR015421">
    <property type="entry name" value="PyrdxlP-dep_Trfase_major"/>
</dbReference>